<evidence type="ECO:0000313" key="1">
    <source>
        <dbReference type="EMBL" id="KAL0909035.1"/>
    </source>
</evidence>
<gene>
    <name evidence="1" type="ORF">M5K25_023557</name>
</gene>
<dbReference type="AlphaFoldDB" id="A0ABD0U926"/>
<dbReference type="EMBL" id="JANQDX010000017">
    <property type="protein sequence ID" value="KAL0909035.1"/>
    <property type="molecule type" value="Genomic_DNA"/>
</dbReference>
<name>A0ABD0U926_DENTH</name>
<sequence length="205" mass="23961">MLLFLCSESRFLESTKIRIEMEAKKVDALEEILEGKLNQIMTTVEERISSMEGQVADLRDMMKMLEVHNQTAASVAKVVEGKNTNSEIHREEDEVEIVDEERRKPYMEPFQREDRGGRYVERHGYGDMEQRGADWECREGSYGRRGAEFEGRRGDFEGARRRSPYKSFHQPGETENLDSFFFLLKKAENLDSFFFLLKKAENLVL</sequence>
<proteinExistence type="predicted"/>
<reference evidence="1 2" key="1">
    <citation type="journal article" date="2024" name="Plant Biotechnol. J.">
        <title>Dendrobium thyrsiflorum genome and its molecular insights into genes involved in important horticultural traits.</title>
        <authorList>
            <person name="Chen B."/>
            <person name="Wang J.Y."/>
            <person name="Zheng P.J."/>
            <person name="Li K.L."/>
            <person name="Liang Y.M."/>
            <person name="Chen X.F."/>
            <person name="Zhang C."/>
            <person name="Zhao X."/>
            <person name="He X."/>
            <person name="Zhang G.Q."/>
            <person name="Liu Z.J."/>
            <person name="Xu Q."/>
        </authorList>
    </citation>
    <scope>NUCLEOTIDE SEQUENCE [LARGE SCALE GENOMIC DNA]</scope>
    <source>
        <strain evidence="1">GZMU011</strain>
    </source>
</reference>
<comment type="caution">
    <text evidence="1">The sequence shown here is derived from an EMBL/GenBank/DDBJ whole genome shotgun (WGS) entry which is preliminary data.</text>
</comment>
<keyword evidence="2" id="KW-1185">Reference proteome</keyword>
<evidence type="ECO:0000313" key="2">
    <source>
        <dbReference type="Proteomes" id="UP001552299"/>
    </source>
</evidence>
<organism evidence="1 2">
    <name type="scientific">Dendrobium thyrsiflorum</name>
    <name type="common">Pinecone-like raceme dendrobium</name>
    <name type="synonym">Orchid</name>
    <dbReference type="NCBI Taxonomy" id="117978"/>
    <lineage>
        <taxon>Eukaryota</taxon>
        <taxon>Viridiplantae</taxon>
        <taxon>Streptophyta</taxon>
        <taxon>Embryophyta</taxon>
        <taxon>Tracheophyta</taxon>
        <taxon>Spermatophyta</taxon>
        <taxon>Magnoliopsida</taxon>
        <taxon>Liliopsida</taxon>
        <taxon>Asparagales</taxon>
        <taxon>Orchidaceae</taxon>
        <taxon>Epidendroideae</taxon>
        <taxon>Malaxideae</taxon>
        <taxon>Dendrobiinae</taxon>
        <taxon>Dendrobium</taxon>
    </lineage>
</organism>
<accession>A0ABD0U926</accession>
<dbReference type="Proteomes" id="UP001552299">
    <property type="component" value="Unassembled WGS sequence"/>
</dbReference>
<protein>
    <submittedName>
        <fullName evidence="1">Uncharacterized protein</fullName>
    </submittedName>
</protein>